<dbReference type="Proteomes" id="UP000838878">
    <property type="component" value="Chromosome 14"/>
</dbReference>
<sequence length="608" mass="69754">MSKVTPNKIVTDFNKFSKSTFTLTFAIEILRMDVWHDCNEGWLDLGPYHQAIKIQYQLYPGQNYDLDILIWPHVVKIWCGSQFGYVRTWQFLERRWFTFSIRHAFVARVLDLKNHTATVTCSMGGGNLSNNAKNDKNVEAYLPPLKFGERRYFGSVLEKEETFEEFIQNSLYKLIEIHIPASYLDGAFDTPSNVTDVRHQDAILYNVQEEILKKDDIFERESLTKSEEMIKPKERRESKLVKEKEKKKPTEVQKEKYGIYLSGNAILAGSGRISMFNSIGDRPPDQSNTIVLISSKNLPSYDDLPIIFVNIEKIYDLPMEEFKKARISQIYTRWIIGDEEHDSQKQDIKSPKPINFNDYHTVPLQLSKAFEITTAFLDDPFEIQLRGVRQPNLIYSNPIFFGQEKNDHFNPISSNISKDNQDVLIAITKIDLSCLAKGNNELIRGEFPLFPPKVSVAYGSRKSCCTNHMNAIGLEVKPDVGIQSSAVLQAQMTIETTIGLVGCKAKSFAQGFSRLYCQTCNSQAVNAILMEINRINEHSMSSKDLNSVLTGFVLDTRNEIVFYIEGPKNGEILKIWEIIKAFYTKVLVHFSCSEQHLDRIYPSMILDF</sequence>
<name>A0A8J9UGR8_9NEOP</name>
<keyword evidence="2" id="KW-1185">Reference proteome</keyword>
<evidence type="ECO:0000313" key="2">
    <source>
        <dbReference type="Proteomes" id="UP000838878"/>
    </source>
</evidence>
<evidence type="ECO:0000313" key="1">
    <source>
        <dbReference type="EMBL" id="CAH0719958.1"/>
    </source>
</evidence>
<reference evidence="1" key="1">
    <citation type="submission" date="2021-12" db="EMBL/GenBank/DDBJ databases">
        <authorList>
            <person name="Martin H S."/>
        </authorList>
    </citation>
    <scope>NUCLEOTIDE SEQUENCE</scope>
</reference>
<dbReference type="AlphaFoldDB" id="A0A8J9UGR8"/>
<protein>
    <submittedName>
        <fullName evidence="1">Uncharacterized protein</fullName>
    </submittedName>
</protein>
<feature type="non-terminal residue" evidence="1">
    <location>
        <position position="608"/>
    </location>
</feature>
<accession>A0A8J9UGR8</accession>
<organism evidence="1 2">
    <name type="scientific">Brenthis ino</name>
    <name type="common">lesser marbled fritillary</name>
    <dbReference type="NCBI Taxonomy" id="405034"/>
    <lineage>
        <taxon>Eukaryota</taxon>
        <taxon>Metazoa</taxon>
        <taxon>Ecdysozoa</taxon>
        <taxon>Arthropoda</taxon>
        <taxon>Hexapoda</taxon>
        <taxon>Insecta</taxon>
        <taxon>Pterygota</taxon>
        <taxon>Neoptera</taxon>
        <taxon>Endopterygota</taxon>
        <taxon>Lepidoptera</taxon>
        <taxon>Glossata</taxon>
        <taxon>Ditrysia</taxon>
        <taxon>Papilionoidea</taxon>
        <taxon>Nymphalidae</taxon>
        <taxon>Heliconiinae</taxon>
        <taxon>Argynnini</taxon>
        <taxon>Brenthis</taxon>
    </lineage>
</organism>
<dbReference type="EMBL" id="OV170234">
    <property type="protein sequence ID" value="CAH0719958.1"/>
    <property type="molecule type" value="Genomic_DNA"/>
</dbReference>
<gene>
    <name evidence="1" type="ORF">BINO364_LOCUS6243</name>
</gene>
<proteinExistence type="predicted"/>
<dbReference type="OrthoDB" id="188352at2759"/>